<evidence type="ECO:0000313" key="2">
    <source>
        <dbReference type="Proteomes" id="UP001054945"/>
    </source>
</evidence>
<gene>
    <name evidence="1" type="ORF">CEXT_796571</name>
</gene>
<dbReference type="Proteomes" id="UP001054945">
    <property type="component" value="Unassembled WGS sequence"/>
</dbReference>
<comment type="caution">
    <text evidence="1">The sequence shown here is derived from an EMBL/GenBank/DDBJ whole genome shotgun (WGS) entry which is preliminary data.</text>
</comment>
<evidence type="ECO:0000313" key="1">
    <source>
        <dbReference type="EMBL" id="GIY13412.1"/>
    </source>
</evidence>
<sequence>MSKKPVASPFRAHRETVSAAALLFSFVPKLLPGQTIRPISFRIERFSEAGVARSPAACGNQNMAQGH</sequence>
<reference evidence="1 2" key="1">
    <citation type="submission" date="2021-06" db="EMBL/GenBank/DDBJ databases">
        <title>Caerostris extrusa draft genome.</title>
        <authorList>
            <person name="Kono N."/>
            <person name="Arakawa K."/>
        </authorList>
    </citation>
    <scope>NUCLEOTIDE SEQUENCE [LARGE SCALE GENOMIC DNA]</scope>
</reference>
<dbReference type="AlphaFoldDB" id="A0AAV4QZ59"/>
<keyword evidence="2" id="KW-1185">Reference proteome</keyword>
<dbReference type="EMBL" id="BPLR01006934">
    <property type="protein sequence ID" value="GIY13412.1"/>
    <property type="molecule type" value="Genomic_DNA"/>
</dbReference>
<name>A0AAV4QZ59_CAEEX</name>
<protein>
    <submittedName>
        <fullName evidence="1">Uncharacterized protein</fullName>
    </submittedName>
</protein>
<organism evidence="1 2">
    <name type="scientific">Caerostris extrusa</name>
    <name type="common">Bark spider</name>
    <name type="synonym">Caerostris bankana</name>
    <dbReference type="NCBI Taxonomy" id="172846"/>
    <lineage>
        <taxon>Eukaryota</taxon>
        <taxon>Metazoa</taxon>
        <taxon>Ecdysozoa</taxon>
        <taxon>Arthropoda</taxon>
        <taxon>Chelicerata</taxon>
        <taxon>Arachnida</taxon>
        <taxon>Araneae</taxon>
        <taxon>Araneomorphae</taxon>
        <taxon>Entelegynae</taxon>
        <taxon>Araneoidea</taxon>
        <taxon>Araneidae</taxon>
        <taxon>Caerostris</taxon>
    </lineage>
</organism>
<accession>A0AAV4QZ59</accession>
<proteinExistence type="predicted"/>